<keyword evidence="7" id="KW-1185">Reference proteome</keyword>
<dbReference type="InterPro" id="IPR018060">
    <property type="entry name" value="HTH_AraC"/>
</dbReference>
<name>A0ABU0HS73_9HYPH</name>
<keyword evidence="3" id="KW-0804">Transcription</keyword>
<evidence type="ECO:0000256" key="1">
    <source>
        <dbReference type="ARBA" id="ARBA00023015"/>
    </source>
</evidence>
<evidence type="ECO:0000259" key="5">
    <source>
        <dbReference type="PROSITE" id="PS01124"/>
    </source>
</evidence>
<dbReference type="InterPro" id="IPR009057">
    <property type="entry name" value="Homeodomain-like_sf"/>
</dbReference>
<dbReference type="RefSeq" id="WP_238249921.1">
    <property type="nucleotide sequence ID" value="NZ_BPQX01000035.1"/>
</dbReference>
<evidence type="ECO:0000256" key="4">
    <source>
        <dbReference type="SAM" id="MobiDB-lite"/>
    </source>
</evidence>
<dbReference type="Pfam" id="PF12625">
    <property type="entry name" value="Arabinose_bd"/>
    <property type="match status" value="1"/>
</dbReference>
<keyword evidence="1" id="KW-0805">Transcription regulation</keyword>
<accession>A0ABU0HS73</accession>
<evidence type="ECO:0000313" key="7">
    <source>
        <dbReference type="Proteomes" id="UP001236369"/>
    </source>
</evidence>
<proteinExistence type="predicted"/>
<organism evidence="6 7">
    <name type="scientific">Methylobacterium persicinum</name>
    <dbReference type="NCBI Taxonomy" id="374426"/>
    <lineage>
        <taxon>Bacteria</taxon>
        <taxon>Pseudomonadati</taxon>
        <taxon>Pseudomonadota</taxon>
        <taxon>Alphaproteobacteria</taxon>
        <taxon>Hyphomicrobiales</taxon>
        <taxon>Methylobacteriaceae</taxon>
        <taxon>Methylobacterium</taxon>
    </lineage>
</organism>
<sequence>MSKPKAHRAWVSPPISRAQSPTGRVPSAPEAGRVGLAREIPVTLLALGIDPAPLIAAAGIDPALLKDADNLLPASWLGRLLDACKVACGCPCLALLVGTRGGLSSFGMVGLLMQHSPSVADALHCLVRHGHLYHPEIVPTLQVTDGAAVLRCRILPADTAGSEEAAECALAAAFRMMQALCGPDWCPSEVLLARGVEGRAADFRRVFEAPVRAHEEAGALVFPACWLDYPVVGADLGFRSLLEHRVADLEDMSDEPLAAQVRRSLRPLLLGEGCSAARAADLFAMHSRTMSRRLKAEGLSFQRLVDEVRYEIACHLLRNTSIHLAQAAVALGYSEASAFTRAFHRWSGTTPKAWRLQAASGLLREVDTRDAAGWTSLPPIRHRLAPGDLPNPNGPGCGISRRQTGARTASARGD</sequence>
<dbReference type="Proteomes" id="UP001236369">
    <property type="component" value="Unassembled WGS sequence"/>
</dbReference>
<comment type="caution">
    <text evidence="6">The sequence shown here is derived from an EMBL/GenBank/DDBJ whole genome shotgun (WGS) entry which is preliminary data.</text>
</comment>
<dbReference type="PANTHER" id="PTHR47894:SF4">
    <property type="entry name" value="HTH-TYPE TRANSCRIPTIONAL REGULATOR GADX"/>
    <property type="match status" value="1"/>
</dbReference>
<gene>
    <name evidence="6" type="ORF">QO016_004698</name>
</gene>
<evidence type="ECO:0000313" key="6">
    <source>
        <dbReference type="EMBL" id="MDQ0445171.1"/>
    </source>
</evidence>
<dbReference type="Pfam" id="PF12833">
    <property type="entry name" value="HTH_18"/>
    <property type="match status" value="1"/>
</dbReference>
<evidence type="ECO:0000256" key="2">
    <source>
        <dbReference type="ARBA" id="ARBA00023125"/>
    </source>
</evidence>
<feature type="domain" description="HTH araC/xylS-type" evidence="5">
    <location>
        <begin position="259"/>
        <end position="357"/>
    </location>
</feature>
<keyword evidence="2" id="KW-0238">DNA-binding</keyword>
<protein>
    <submittedName>
        <fullName evidence="6">AraC-like DNA-binding protein</fullName>
    </submittedName>
</protein>
<dbReference type="SMART" id="SM00342">
    <property type="entry name" value="HTH_ARAC"/>
    <property type="match status" value="1"/>
</dbReference>
<reference evidence="6 7" key="1">
    <citation type="submission" date="2023-07" db="EMBL/GenBank/DDBJ databases">
        <title>Genomic Encyclopedia of Type Strains, Phase IV (KMG-IV): sequencing the most valuable type-strain genomes for metagenomic binning, comparative biology and taxonomic classification.</title>
        <authorList>
            <person name="Goeker M."/>
        </authorList>
    </citation>
    <scope>NUCLEOTIDE SEQUENCE [LARGE SCALE GENOMIC DNA]</scope>
    <source>
        <strain evidence="6 7">DSM 19562</strain>
    </source>
</reference>
<dbReference type="SUPFAM" id="SSF46689">
    <property type="entry name" value="Homeodomain-like"/>
    <property type="match status" value="1"/>
</dbReference>
<feature type="region of interest" description="Disordered" evidence="4">
    <location>
        <begin position="1"/>
        <end position="30"/>
    </location>
</feature>
<dbReference type="Gene3D" id="1.10.10.60">
    <property type="entry name" value="Homeodomain-like"/>
    <property type="match status" value="1"/>
</dbReference>
<evidence type="ECO:0000256" key="3">
    <source>
        <dbReference type="ARBA" id="ARBA00023163"/>
    </source>
</evidence>
<dbReference type="InterPro" id="IPR032687">
    <property type="entry name" value="AraC-type_N"/>
</dbReference>
<dbReference type="PANTHER" id="PTHR47894">
    <property type="entry name" value="HTH-TYPE TRANSCRIPTIONAL REGULATOR GADX"/>
    <property type="match status" value="1"/>
</dbReference>
<dbReference type="PROSITE" id="PS01124">
    <property type="entry name" value="HTH_ARAC_FAMILY_2"/>
    <property type="match status" value="1"/>
</dbReference>
<feature type="region of interest" description="Disordered" evidence="4">
    <location>
        <begin position="381"/>
        <end position="414"/>
    </location>
</feature>
<dbReference type="EMBL" id="JAUSVV010000022">
    <property type="protein sequence ID" value="MDQ0445171.1"/>
    <property type="molecule type" value="Genomic_DNA"/>
</dbReference>